<proteinExistence type="predicted"/>
<dbReference type="Pfam" id="PF13302">
    <property type="entry name" value="Acetyltransf_3"/>
    <property type="match status" value="1"/>
</dbReference>
<dbReference type="InterPro" id="IPR016181">
    <property type="entry name" value="Acyl_CoA_acyltransferase"/>
</dbReference>
<dbReference type="PANTHER" id="PTHR43792:SF1">
    <property type="entry name" value="N-ACETYLTRANSFERASE DOMAIN-CONTAINING PROTEIN"/>
    <property type="match status" value="1"/>
</dbReference>
<dbReference type="PANTHER" id="PTHR43792">
    <property type="entry name" value="GNAT FAMILY, PUTATIVE (AFU_ORTHOLOGUE AFUA_3G00765)-RELATED-RELATED"/>
    <property type="match status" value="1"/>
</dbReference>
<dbReference type="GO" id="GO:0016747">
    <property type="term" value="F:acyltransferase activity, transferring groups other than amino-acyl groups"/>
    <property type="evidence" value="ECO:0007669"/>
    <property type="project" value="InterPro"/>
</dbReference>
<keyword evidence="2" id="KW-0808">Transferase</keyword>
<reference evidence="2" key="1">
    <citation type="journal article" date="2011" name="Environ. Microbiol.">
        <title>Time-series analyses of Monterey Bay coastal microbial picoplankton using a 'genome proxy' microarray.</title>
        <authorList>
            <person name="Rich V.I."/>
            <person name="Pham V.D."/>
            <person name="Eppley J."/>
            <person name="Shi Y."/>
            <person name="DeLong E.F."/>
        </authorList>
    </citation>
    <scope>NUCLEOTIDE SEQUENCE</scope>
</reference>
<dbReference type="Gene3D" id="3.40.630.30">
    <property type="match status" value="1"/>
</dbReference>
<protein>
    <submittedName>
        <fullName evidence="2">Acetyltransferases, including N-acetylases of ribosomal proteins</fullName>
    </submittedName>
</protein>
<name>E0XQL3_9GAMM</name>
<dbReference type="EMBL" id="GU474844">
    <property type="protein sequence ID" value="ADI16704.1"/>
    <property type="molecule type" value="Genomic_DNA"/>
</dbReference>
<evidence type="ECO:0000313" key="2">
    <source>
        <dbReference type="EMBL" id="ADI16704.1"/>
    </source>
</evidence>
<evidence type="ECO:0000259" key="1">
    <source>
        <dbReference type="Pfam" id="PF13302"/>
    </source>
</evidence>
<sequence length="115" mass="13134">MFGVVERASGEWIGRTGPWHPLHWPTREVGWGLRKAYWGRGYAFETAAASIDYAFDQLGWDSVTHLIADENVMSQKLAARLGSEPGEHVNLPGSLSGERLRVWRQTQEDWIRLKK</sequence>
<dbReference type="InterPro" id="IPR000182">
    <property type="entry name" value="GNAT_dom"/>
</dbReference>
<dbReference type="SUPFAM" id="SSF55729">
    <property type="entry name" value="Acyl-CoA N-acyltransferases (Nat)"/>
    <property type="match status" value="1"/>
</dbReference>
<organism evidence="2">
    <name type="scientific">uncultured gamma proteobacterium HF0010_05D02</name>
    <dbReference type="NCBI Taxonomy" id="710978"/>
    <lineage>
        <taxon>Bacteria</taxon>
        <taxon>Pseudomonadati</taxon>
        <taxon>Pseudomonadota</taxon>
        <taxon>Gammaproteobacteria</taxon>
        <taxon>environmental samples</taxon>
    </lineage>
</organism>
<dbReference type="AlphaFoldDB" id="E0XQL3"/>
<dbReference type="InterPro" id="IPR051531">
    <property type="entry name" value="N-acetyltransferase"/>
</dbReference>
<accession>E0XQL3</accession>
<feature type="domain" description="N-acetyltransferase" evidence="1">
    <location>
        <begin position="2"/>
        <end position="82"/>
    </location>
</feature>